<accession>A0A1A9QCV1</accession>
<protein>
    <submittedName>
        <fullName evidence="1">Uncharacterized protein</fullName>
    </submittedName>
</protein>
<proteinExistence type="predicted"/>
<dbReference type="Proteomes" id="UP000077623">
    <property type="component" value="Unassembled WGS sequence"/>
</dbReference>
<keyword evidence="2" id="KW-1185">Reference proteome</keyword>
<reference evidence="2" key="1">
    <citation type="submission" date="2016-04" db="EMBL/GenBank/DDBJ databases">
        <authorList>
            <person name="Quiroz-Castaneda R.E."/>
            <person name="Martinez-Ocampo F."/>
        </authorList>
    </citation>
    <scope>NUCLEOTIDE SEQUENCE [LARGE SCALE GENOMIC DNA]</scope>
    <source>
        <strain evidence="2">INIFAP01</strain>
    </source>
</reference>
<evidence type="ECO:0000313" key="2">
    <source>
        <dbReference type="Proteomes" id="UP000077623"/>
    </source>
</evidence>
<dbReference type="STRING" id="432608.A6V39_05000"/>
<dbReference type="RefSeq" id="WP_187150637.1">
    <property type="nucleotide sequence ID" value="NZ_LWUJ01000014.1"/>
</dbReference>
<gene>
    <name evidence="1" type="ORF">A6V39_05000</name>
</gene>
<organism evidence="1 2">
    <name type="scientific">Candidatus Mycoplasma haematobovis</name>
    <dbReference type="NCBI Taxonomy" id="432608"/>
    <lineage>
        <taxon>Bacteria</taxon>
        <taxon>Bacillati</taxon>
        <taxon>Mycoplasmatota</taxon>
        <taxon>Mollicutes</taxon>
        <taxon>Mycoplasmataceae</taxon>
        <taxon>Mycoplasma</taxon>
    </lineage>
</organism>
<dbReference type="AlphaFoldDB" id="A0A1A9QCV1"/>
<evidence type="ECO:0000313" key="1">
    <source>
        <dbReference type="EMBL" id="OAL09785.1"/>
    </source>
</evidence>
<comment type="caution">
    <text evidence="1">The sequence shown here is derived from an EMBL/GenBank/DDBJ whole genome shotgun (WGS) entry which is preliminary data.</text>
</comment>
<name>A0A1A9QCV1_9MOLU</name>
<sequence>MALKFNLGAKIALGIGSATTVGVGGYVANEYLSGTKITELLEKDELVLLAKGGDAGQWTKRWKEYIDKGDNKWNLSNYDTSSKNTGSAPENFKEACTYNSTKKVNDNQTDIYKEVAEFCTKGFAVSELIGKEEKIQLIAEGDSQHQKWKEAWGKYFDEVKSSDPLKLGNLESSVRTTVPSNYKTRCDEEKVKEVRNKKDPTYLTVKSWCTTNK</sequence>
<dbReference type="EMBL" id="LWUJ01000014">
    <property type="protein sequence ID" value="OAL09785.1"/>
    <property type="molecule type" value="Genomic_DNA"/>
</dbReference>